<dbReference type="EMBL" id="VIEB01000050">
    <property type="protein sequence ID" value="TQE09956.1"/>
    <property type="molecule type" value="Genomic_DNA"/>
</dbReference>
<protein>
    <submittedName>
        <fullName evidence="1">Uncharacterized protein</fullName>
    </submittedName>
</protein>
<accession>A0A540NG15</accession>
<dbReference type="Proteomes" id="UP000315295">
    <property type="component" value="Unassembled WGS sequence"/>
</dbReference>
<sequence length="88" mass="10286">MGVKYFRYYRRISEGKGDDLRREGVLLLKKTKPRSFSSSSQKTKPRPFSYPLITDLLRFAPSRQWNQGNGAQTIRGIQKLNHSRFLIP</sequence>
<evidence type="ECO:0000313" key="1">
    <source>
        <dbReference type="EMBL" id="TQE09956.1"/>
    </source>
</evidence>
<reference evidence="1 2" key="1">
    <citation type="journal article" date="2019" name="G3 (Bethesda)">
        <title>Sequencing of a Wild Apple (Malus baccata) Genome Unravels the Differences Between Cultivated and Wild Apple Species Regarding Disease Resistance and Cold Tolerance.</title>
        <authorList>
            <person name="Chen X."/>
        </authorList>
    </citation>
    <scope>NUCLEOTIDE SEQUENCE [LARGE SCALE GENOMIC DNA]</scope>
    <source>
        <strain evidence="2">cv. Shandingzi</strain>
        <tissue evidence="1">Leaves</tissue>
    </source>
</reference>
<gene>
    <name evidence="1" type="ORF">C1H46_004378</name>
</gene>
<proteinExistence type="predicted"/>
<name>A0A540NG15_MALBA</name>
<organism evidence="1 2">
    <name type="scientific">Malus baccata</name>
    <name type="common">Siberian crab apple</name>
    <name type="synonym">Pyrus baccata</name>
    <dbReference type="NCBI Taxonomy" id="106549"/>
    <lineage>
        <taxon>Eukaryota</taxon>
        <taxon>Viridiplantae</taxon>
        <taxon>Streptophyta</taxon>
        <taxon>Embryophyta</taxon>
        <taxon>Tracheophyta</taxon>
        <taxon>Spermatophyta</taxon>
        <taxon>Magnoliopsida</taxon>
        <taxon>eudicotyledons</taxon>
        <taxon>Gunneridae</taxon>
        <taxon>Pentapetalae</taxon>
        <taxon>rosids</taxon>
        <taxon>fabids</taxon>
        <taxon>Rosales</taxon>
        <taxon>Rosaceae</taxon>
        <taxon>Amygdaloideae</taxon>
        <taxon>Maleae</taxon>
        <taxon>Malus</taxon>
    </lineage>
</organism>
<comment type="caution">
    <text evidence="1">The sequence shown here is derived from an EMBL/GenBank/DDBJ whole genome shotgun (WGS) entry which is preliminary data.</text>
</comment>
<keyword evidence="2" id="KW-1185">Reference proteome</keyword>
<evidence type="ECO:0000313" key="2">
    <source>
        <dbReference type="Proteomes" id="UP000315295"/>
    </source>
</evidence>
<dbReference type="AlphaFoldDB" id="A0A540NG15"/>